<dbReference type="EMBL" id="JADFTS010000007">
    <property type="protein sequence ID" value="KAF9597607.1"/>
    <property type="molecule type" value="Genomic_DNA"/>
</dbReference>
<dbReference type="Proteomes" id="UP000631114">
    <property type="component" value="Unassembled WGS sequence"/>
</dbReference>
<evidence type="ECO:0000313" key="3">
    <source>
        <dbReference type="Proteomes" id="UP000631114"/>
    </source>
</evidence>
<feature type="domain" description="Replication protein A 70 kDa DNA-binding subunit B/D first OB fold" evidence="1">
    <location>
        <begin position="62"/>
        <end position="114"/>
    </location>
</feature>
<dbReference type="PANTHER" id="PTHR47165:SF4">
    <property type="entry name" value="OS03G0429900 PROTEIN"/>
    <property type="match status" value="1"/>
</dbReference>
<organism evidence="2 3">
    <name type="scientific">Coptis chinensis</name>
    <dbReference type="NCBI Taxonomy" id="261450"/>
    <lineage>
        <taxon>Eukaryota</taxon>
        <taxon>Viridiplantae</taxon>
        <taxon>Streptophyta</taxon>
        <taxon>Embryophyta</taxon>
        <taxon>Tracheophyta</taxon>
        <taxon>Spermatophyta</taxon>
        <taxon>Magnoliopsida</taxon>
        <taxon>Ranunculales</taxon>
        <taxon>Ranunculaceae</taxon>
        <taxon>Coptidoideae</taxon>
        <taxon>Coptis</taxon>
    </lineage>
</organism>
<evidence type="ECO:0000259" key="1">
    <source>
        <dbReference type="Pfam" id="PF02721"/>
    </source>
</evidence>
<dbReference type="OrthoDB" id="642880at2759"/>
<dbReference type="PANTHER" id="PTHR47165">
    <property type="entry name" value="OS03G0429900 PROTEIN"/>
    <property type="match status" value="1"/>
</dbReference>
<dbReference type="InterPro" id="IPR003871">
    <property type="entry name" value="RFA1B/D_OB_1st"/>
</dbReference>
<proteinExistence type="predicted"/>
<accession>A0A835LM60</accession>
<reference evidence="2 3" key="1">
    <citation type="submission" date="2020-10" db="EMBL/GenBank/DDBJ databases">
        <title>The Coptis chinensis genome and diversification of protoberbering-type alkaloids.</title>
        <authorList>
            <person name="Wang B."/>
            <person name="Shu S."/>
            <person name="Song C."/>
            <person name="Liu Y."/>
        </authorList>
    </citation>
    <scope>NUCLEOTIDE SEQUENCE [LARGE SCALE GENOMIC DNA]</scope>
    <source>
        <strain evidence="2">HL-2020</strain>
        <tissue evidence="2">Leaf</tissue>
    </source>
</reference>
<keyword evidence="3" id="KW-1185">Reference proteome</keyword>
<evidence type="ECO:0000313" key="2">
    <source>
        <dbReference type="EMBL" id="KAF9597607.1"/>
    </source>
</evidence>
<comment type="caution">
    <text evidence="2">The sequence shown here is derived from an EMBL/GenBank/DDBJ whole genome shotgun (WGS) entry which is preliminary data.</text>
</comment>
<dbReference type="SUPFAM" id="SSF50249">
    <property type="entry name" value="Nucleic acid-binding proteins"/>
    <property type="match status" value="2"/>
</dbReference>
<dbReference type="AlphaFoldDB" id="A0A835LM60"/>
<protein>
    <recommendedName>
        <fullName evidence="1">Replication protein A 70 kDa DNA-binding subunit B/D first OB fold domain-containing protein</fullName>
    </recommendedName>
</protein>
<name>A0A835LM60_9MAGN</name>
<dbReference type="Gene3D" id="2.40.50.140">
    <property type="entry name" value="Nucleic acid-binding proteins"/>
    <property type="match status" value="1"/>
</dbReference>
<dbReference type="Pfam" id="PF02721">
    <property type="entry name" value="DUF223"/>
    <property type="match status" value="1"/>
</dbReference>
<gene>
    <name evidence="2" type="ORF">IFM89_020086</name>
</gene>
<dbReference type="CDD" id="cd04480">
    <property type="entry name" value="RPA1_DBD_A_like"/>
    <property type="match status" value="1"/>
</dbReference>
<sequence>MNLLTSASRLFLRFKWIWKRLRYHPLSTYHLEWIVAKSRFDYLENGMFLDQNIPLDKQIGNMRIDMILIDETGVQLHATVSKRHAQSLSPLLQEGRVLHIENFSVTSVLNDYRLLKQVESEAKVNLWGNTVNLIDKDVIETATSGPVLVVTSLIIREFFDEYHFSSTNSTQLLFNLEIPEVRSIMNSSDDGKVELLIGSSSTQSNVEERS</sequence>
<dbReference type="InterPro" id="IPR012340">
    <property type="entry name" value="NA-bd_OB-fold"/>
</dbReference>